<dbReference type="GO" id="GO:0003677">
    <property type="term" value="F:DNA binding"/>
    <property type="evidence" value="ECO:0007669"/>
    <property type="project" value="UniProtKB-KW"/>
</dbReference>
<gene>
    <name evidence="8" type="ORF">BWQ96_08295</name>
</gene>
<dbReference type="PROSITE" id="PS00716">
    <property type="entry name" value="SIGMA70_2"/>
    <property type="match status" value="1"/>
</dbReference>
<evidence type="ECO:0000256" key="3">
    <source>
        <dbReference type="ARBA" id="ARBA00023082"/>
    </source>
</evidence>
<feature type="domain" description="RNA polymerase sigma-70" evidence="7">
    <location>
        <begin position="318"/>
        <end position="344"/>
    </location>
</feature>
<dbReference type="Gene3D" id="1.10.10.10">
    <property type="entry name" value="Winged helix-like DNA-binding domain superfamily/Winged helix DNA-binding domain"/>
    <property type="match status" value="2"/>
</dbReference>
<reference evidence="8 9" key="1">
    <citation type="journal article" date="2018" name="Mol. Biol. Evol.">
        <title>Analysis of the draft genome of the red seaweed Gracilariopsis chorda provides insights into genome size evolution in Rhodophyta.</title>
        <authorList>
            <person name="Lee J."/>
            <person name="Yang E.C."/>
            <person name="Graf L."/>
            <person name="Yang J.H."/>
            <person name="Qiu H."/>
            <person name="Zel Zion U."/>
            <person name="Chan C.X."/>
            <person name="Stephens T.G."/>
            <person name="Weber A.P.M."/>
            <person name="Boo G.H."/>
            <person name="Boo S.M."/>
            <person name="Kim K.M."/>
            <person name="Shin Y."/>
            <person name="Jung M."/>
            <person name="Lee S.J."/>
            <person name="Yim H.S."/>
            <person name="Lee J.H."/>
            <person name="Bhattacharya D."/>
            <person name="Yoon H.S."/>
        </authorList>
    </citation>
    <scope>NUCLEOTIDE SEQUENCE [LARGE SCALE GENOMIC DNA]</scope>
    <source>
        <strain evidence="8 9">SKKU-2015</strain>
        <tissue evidence="8">Whole body</tissue>
    </source>
</reference>
<evidence type="ECO:0000256" key="5">
    <source>
        <dbReference type="ARBA" id="ARBA00023163"/>
    </source>
</evidence>
<dbReference type="InterPro" id="IPR036388">
    <property type="entry name" value="WH-like_DNA-bd_sf"/>
</dbReference>
<dbReference type="FunFam" id="1.10.601.10:FF:000001">
    <property type="entry name" value="RNA polymerase sigma factor SigA"/>
    <property type="match status" value="1"/>
</dbReference>
<organism evidence="8 9">
    <name type="scientific">Gracilariopsis chorda</name>
    <dbReference type="NCBI Taxonomy" id="448386"/>
    <lineage>
        <taxon>Eukaryota</taxon>
        <taxon>Rhodophyta</taxon>
        <taxon>Florideophyceae</taxon>
        <taxon>Rhodymeniophycidae</taxon>
        <taxon>Gracilariales</taxon>
        <taxon>Gracilariaceae</taxon>
        <taxon>Gracilariopsis</taxon>
    </lineage>
</organism>
<dbReference type="NCBIfam" id="TIGR02937">
    <property type="entry name" value="sigma70-ECF"/>
    <property type="match status" value="1"/>
</dbReference>
<dbReference type="EMBL" id="NBIV01000181">
    <property type="protein sequence ID" value="PXF41988.1"/>
    <property type="molecule type" value="Genomic_DNA"/>
</dbReference>
<name>A0A2V3IIW3_9FLOR</name>
<dbReference type="Pfam" id="PF04539">
    <property type="entry name" value="Sigma70_r3"/>
    <property type="match status" value="1"/>
</dbReference>
<dbReference type="InterPro" id="IPR009042">
    <property type="entry name" value="RNA_pol_sigma70_r1_2"/>
</dbReference>
<evidence type="ECO:0000256" key="1">
    <source>
        <dbReference type="ARBA" id="ARBA00007788"/>
    </source>
</evidence>
<dbReference type="AlphaFoldDB" id="A0A2V3IIW3"/>
<dbReference type="InterPro" id="IPR007627">
    <property type="entry name" value="RNA_pol_sigma70_r2"/>
</dbReference>
<dbReference type="Pfam" id="PF00140">
    <property type="entry name" value="Sigma70_r1_2"/>
    <property type="match status" value="1"/>
</dbReference>
<dbReference type="InterPro" id="IPR000943">
    <property type="entry name" value="RNA_pol_sigma70"/>
</dbReference>
<evidence type="ECO:0000256" key="6">
    <source>
        <dbReference type="SAM" id="MobiDB-lite"/>
    </source>
</evidence>
<protein>
    <submittedName>
        <fullName evidence="8">RNA polymerase sigma factor SigA</fullName>
    </submittedName>
</protein>
<evidence type="ECO:0000313" key="8">
    <source>
        <dbReference type="EMBL" id="PXF41988.1"/>
    </source>
</evidence>
<dbReference type="InterPro" id="IPR007630">
    <property type="entry name" value="RNA_pol_sigma70_r4"/>
</dbReference>
<evidence type="ECO:0000256" key="2">
    <source>
        <dbReference type="ARBA" id="ARBA00023015"/>
    </source>
</evidence>
<dbReference type="PANTHER" id="PTHR30603:SF60">
    <property type="entry name" value="RNA POLYMERASE SIGMA FACTOR RPOD"/>
    <property type="match status" value="1"/>
</dbReference>
<dbReference type="PRINTS" id="PR00046">
    <property type="entry name" value="SIGMA70FCT"/>
</dbReference>
<dbReference type="SUPFAM" id="SSF88946">
    <property type="entry name" value="Sigma2 domain of RNA polymerase sigma factors"/>
    <property type="match status" value="1"/>
</dbReference>
<proteinExistence type="inferred from homology"/>
<dbReference type="Pfam" id="PF04545">
    <property type="entry name" value="Sigma70_r4"/>
    <property type="match status" value="1"/>
</dbReference>
<feature type="compositionally biased region" description="Basic residues" evidence="6">
    <location>
        <begin position="1"/>
        <end position="15"/>
    </location>
</feature>
<keyword evidence="5" id="KW-0804">Transcription</keyword>
<feature type="compositionally biased region" description="Low complexity" evidence="6">
    <location>
        <begin position="29"/>
        <end position="45"/>
    </location>
</feature>
<dbReference type="STRING" id="448386.A0A2V3IIW3"/>
<dbReference type="InterPro" id="IPR014284">
    <property type="entry name" value="RNA_pol_sigma-70_dom"/>
</dbReference>
<evidence type="ECO:0000259" key="7">
    <source>
        <dbReference type="PROSITE" id="PS00716"/>
    </source>
</evidence>
<comment type="similarity">
    <text evidence="1">Belongs to the sigma-70 factor family.</text>
</comment>
<keyword evidence="2" id="KW-0805">Transcription regulation</keyword>
<keyword evidence="9" id="KW-1185">Reference proteome</keyword>
<dbReference type="Proteomes" id="UP000247409">
    <property type="component" value="Unassembled WGS sequence"/>
</dbReference>
<sequence>MIAAPKRRGRPRTRRARSEPLSSDSSTTKTSNPAKKPASSSPSVSDNTVRWYLQLIGSDRLLTAEEEVEYGRQVRKLMHWQRNRVELADTIGREPSDSEWADFVDIDRQTFATQLVDARKAKDRMIVCNLRLVVSIAKRYLNRGMPLSDLIQEGTLGLIRACEKFDAEKGFKFSTYATWWVRQAVTRAIADQSRTIRLPVHLYDTITAIRRATKYLTNELGRPPLEREIAEYCNITVEKLRSTRINMQAAMPLDCPLTNSDDALTLSDVIESDEESPEDRVESSLLRDDLEHVVNSLTPRERDVVRMRYGLDDGRAKTLEEIGRVFDVTKERVRQIESKALRKLRHPFRSAVLKAYTPPGS</sequence>
<keyword evidence="4" id="KW-0238">DNA-binding</keyword>
<dbReference type="CDD" id="cd06171">
    <property type="entry name" value="Sigma70_r4"/>
    <property type="match status" value="1"/>
</dbReference>
<accession>A0A2V3IIW3</accession>
<dbReference type="GO" id="GO:0006352">
    <property type="term" value="P:DNA-templated transcription initiation"/>
    <property type="evidence" value="ECO:0007669"/>
    <property type="project" value="InterPro"/>
</dbReference>
<dbReference type="InterPro" id="IPR013325">
    <property type="entry name" value="RNA_pol_sigma_r2"/>
</dbReference>
<dbReference type="InterPro" id="IPR013324">
    <property type="entry name" value="RNA_pol_sigma_r3/r4-like"/>
</dbReference>
<dbReference type="SUPFAM" id="SSF88659">
    <property type="entry name" value="Sigma3 and sigma4 domains of RNA polymerase sigma factors"/>
    <property type="match status" value="2"/>
</dbReference>
<dbReference type="Gene3D" id="1.10.601.10">
    <property type="entry name" value="RNA Polymerase Primary Sigma Factor"/>
    <property type="match status" value="1"/>
</dbReference>
<dbReference type="GO" id="GO:0016987">
    <property type="term" value="F:sigma factor activity"/>
    <property type="evidence" value="ECO:0007669"/>
    <property type="project" value="UniProtKB-KW"/>
</dbReference>
<evidence type="ECO:0000313" key="9">
    <source>
        <dbReference type="Proteomes" id="UP000247409"/>
    </source>
</evidence>
<comment type="caution">
    <text evidence="8">The sequence shown here is derived from an EMBL/GenBank/DDBJ whole genome shotgun (WGS) entry which is preliminary data.</text>
</comment>
<dbReference type="InterPro" id="IPR007624">
    <property type="entry name" value="RNA_pol_sigma70_r3"/>
</dbReference>
<dbReference type="InterPro" id="IPR050239">
    <property type="entry name" value="Sigma-70_RNA_pol_init_factors"/>
</dbReference>
<evidence type="ECO:0000256" key="4">
    <source>
        <dbReference type="ARBA" id="ARBA00023125"/>
    </source>
</evidence>
<feature type="region of interest" description="Disordered" evidence="6">
    <location>
        <begin position="1"/>
        <end position="45"/>
    </location>
</feature>
<dbReference type="PANTHER" id="PTHR30603">
    <property type="entry name" value="RNA POLYMERASE SIGMA FACTOR RPO"/>
    <property type="match status" value="1"/>
</dbReference>
<dbReference type="OrthoDB" id="206108at2759"/>
<dbReference type="Pfam" id="PF04542">
    <property type="entry name" value="Sigma70_r2"/>
    <property type="match status" value="1"/>
</dbReference>
<keyword evidence="3" id="KW-0731">Sigma factor</keyword>